<gene>
    <name evidence="2" type="ORF">Desaf_1809</name>
</gene>
<reference evidence="2 3" key="1">
    <citation type="journal article" date="2011" name="J. Bacteriol.">
        <title>Genome sequence of the mercury-methylating and pleomorphic Desulfovibrio africanus Strain Walvis Bay.</title>
        <authorList>
            <person name="Brown S.D."/>
            <person name="Wall J.D."/>
            <person name="Kucken A.M."/>
            <person name="Gilmour C.C."/>
            <person name="Podar M."/>
            <person name="Brandt C.C."/>
            <person name="Teshima H."/>
            <person name="Detter J.C."/>
            <person name="Han C.S."/>
            <person name="Land M.L."/>
            <person name="Lucas S."/>
            <person name="Han J."/>
            <person name="Pennacchio L."/>
            <person name="Nolan M."/>
            <person name="Pitluck S."/>
            <person name="Woyke T."/>
            <person name="Goodwin L."/>
            <person name="Palumbo A.V."/>
            <person name="Elias D.A."/>
        </authorList>
    </citation>
    <scope>NUCLEOTIDE SEQUENCE [LARGE SCALE GENOMIC DNA]</scope>
    <source>
        <strain evidence="2 3">Walvis Bay</strain>
    </source>
</reference>
<dbReference type="RefSeq" id="WP_014259901.1">
    <property type="nucleotide sequence ID" value="NC_016629.1"/>
</dbReference>
<accession>F3Z2A2</accession>
<keyword evidence="3" id="KW-1185">Reference proteome</keyword>
<dbReference type="AlphaFoldDB" id="F3Z2A2"/>
<keyword evidence="1" id="KW-0472">Membrane</keyword>
<name>F3Z2A2_DESAF</name>
<evidence type="ECO:0000313" key="3">
    <source>
        <dbReference type="Proteomes" id="UP000007844"/>
    </source>
</evidence>
<evidence type="ECO:0008006" key="4">
    <source>
        <dbReference type="Google" id="ProtNLM"/>
    </source>
</evidence>
<keyword evidence="1" id="KW-0812">Transmembrane</keyword>
<proteinExistence type="predicted"/>
<evidence type="ECO:0000313" key="2">
    <source>
        <dbReference type="EMBL" id="EGJ50142.1"/>
    </source>
</evidence>
<dbReference type="InterPro" id="IPR021354">
    <property type="entry name" value="DUF2975"/>
</dbReference>
<keyword evidence="1" id="KW-1133">Transmembrane helix</keyword>
<feature type="transmembrane region" description="Helical" evidence="1">
    <location>
        <begin position="12"/>
        <end position="38"/>
    </location>
</feature>
<dbReference type="HOGENOM" id="CLU_119384_0_0_7"/>
<organism evidence="2 3">
    <name type="scientific">Desulfocurvibacter africanus subsp. africanus str. Walvis Bay</name>
    <dbReference type="NCBI Taxonomy" id="690850"/>
    <lineage>
        <taxon>Bacteria</taxon>
        <taxon>Pseudomonadati</taxon>
        <taxon>Thermodesulfobacteriota</taxon>
        <taxon>Desulfovibrionia</taxon>
        <taxon>Desulfovibrionales</taxon>
        <taxon>Desulfovibrionaceae</taxon>
        <taxon>Desulfocurvibacter</taxon>
    </lineage>
</organism>
<dbReference type="Pfam" id="PF11188">
    <property type="entry name" value="DUF2975"/>
    <property type="match status" value="1"/>
</dbReference>
<dbReference type="STRING" id="690850.Desaf_1809"/>
<feature type="transmembrane region" description="Helical" evidence="1">
    <location>
        <begin position="64"/>
        <end position="89"/>
    </location>
</feature>
<protein>
    <recommendedName>
        <fullName evidence="4">DUF2975 domain-containing protein</fullName>
    </recommendedName>
</protein>
<dbReference type="eggNOG" id="ENOG5032WUD">
    <property type="taxonomic scope" value="Bacteria"/>
</dbReference>
<dbReference type="Proteomes" id="UP000007844">
    <property type="component" value="Chromosome"/>
</dbReference>
<dbReference type="EMBL" id="CP003221">
    <property type="protein sequence ID" value="EGJ50142.1"/>
    <property type="molecule type" value="Genomic_DNA"/>
</dbReference>
<sequence>MMIRSLGQFRKVCTILQVTAAVLALALPVGGGIFWIFVERIPPELLQDFLPVLPSMPIPLSTKMLGFMIMMLLPGAVNVYGLVVVSRLFRLYKQGSIFQPGVIHCYRKLGLAILLSVPADILCKPLLSVALTYANGPGHRTLIVGLSSNDIRGLLVGGAVLAIAWVMEQAQKLEEEQALTI</sequence>
<dbReference type="KEGG" id="daf:Desaf_1809"/>
<evidence type="ECO:0000256" key="1">
    <source>
        <dbReference type="SAM" id="Phobius"/>
    </source>
</evidence>